<dbReference type="Pfam" id="PF00293">
    <property type="entry name" value="NUDIX"/>
    <property type="match status" value="1"/>
</dbReference>
<dbReference type="Proteomes" id="UP000435910">
    <property type="component" value="Unassembled WGS sequence"/>
</dbReference>
<dbReference type="SUPFAM" id="SSF55811">
    <property type="entry name" value="Nudix"/>
    <property type="match status" value="1"/>
</dbReference>
<keyword evidence="3" id="KW-0479">Metal-binding</keyword>
<dbReference type="InterPro" id="IPR000086">
    <property type="entry name" value="NUDIX_hydrolase_dom"/>
</dbReference>
<dbReference type="PROSITE" id="PS51462">
    <property type="entry name" value="NUDIX"/>
    <property type="match status" value="1"/>
</dbReference>
<comment type="cofactor">
    <cofactor evidence="1">
        <name>Mg(2+)</name>
        <dbReference type="ChEBI" id="CHEBI:18420"/>
    </cofactor>
</comment>
<accession>A0A1Y0YV16</accession>
<feature type="domain" description="Nudix hydrolase" evidence="7">
    <location>
        <begin position="6"/>
        <end position="145"/>
    </location>
</feature>
<keyword evidence="5" id="KW-0460">Magnesium</keyword>
<dbReference type="AlphaFoldDB" id="A0A1Y0YV16"/>
<evidence type="ECO:0000313" key="11">
    <source>
        <dbReference type="Proteomes" id="UP000595038"/>
    </source>
</evidence>
<dbReference type="RefSeq" id="WP_003184602.1">
    <property type="nucleotide sequence ID" value="NZ_BEXU01000016.1"/>
</dbReference>
<sequence>MYEFKDFYRNTVQLSFEKEPFSKEPKHVWVICRYEDQWLLTNHKDRGREFPGGKVEPSENAEEAALREVKEETGAVVRKLTYLGQYKVLGREKVIVKNIYFADIEKIEKQQTYYETNGPVLLKSLPKDIAKNKNYSFIMKDSVLTISLEKLKKAGIIK</sequence>
<evidence type="ECO:0000259" key="7">
    <source>
        <dbReference type="PROSITE" id="PS51462"/>
    </source>
</evidence>
<evidence type="ECO:0000313" key="8">
    <source>
        <dbReference type="EMBL" id="QPR74440.1"/>
    </source>
</evidence>
<reference evidence="8 11" key="2">
    <citation type="submission" date="2020-12" db="EMBL/GenBank/DDBJ databases">
        <title>FDA dAtabase for Regulatory Grade micrObial Sequences (FDA-ARGOS): Supporting development and validation of Infectious Disease Dx tests.</title>
        <authorList>
            <person name="Nelson B."/>
            <person name="Plummer A."/>
            <person name="Tallon L."/>
            <person name="Sadzewicz L."/>
            <person name="Zhao X."/>
            <person name="Boylan J."/>
            <person name="Ott S."/>
            <person name="Bowen H."/>
            <person name="Vavikolanu K."/>
            <person name="Mehta A."/>
            <person name="Aluvathingal J."/>
            <person name="Nadendla S."/>
            <person name="Myers T."/>
            <person name="Yan Y."/>
            <person name="Sichtig H."/>
        </authorList>
    </citation>
    <scope>NUCLEOTIDE SEQUENCE [LARGE SCALE GENOMIC DNA]</scope>
    <source>
        <strain evidence="8 11">FDAARGOS_923</strain>
    </source>
</reference>
<evidence type="ECO:0000256" key="3">
    <source>
        <dbReference type="ARBA" id="ARBA00022723"/>
    </source>
</evidence>
<dbReference type="PANTHER" id="PTHR43758">
    <property type="entry name" value="7,8-DIHYDRO-8-OXOGUANINE TRIPHOSPHATASE"/>
    <property type="match status" value="1"/>
</dbReference>
<dbReference type="EMBL" id="NILC01000001">
    <property type="protein sequence ID" value="TWL34267.1"/>
    <property type="molecule type" value="Genomic_DNA"/>
</dbReference>
<reference evidence="9 10" key="1">
    <citation type="submission" date="2019-06" db="EMBL/GenBank/DDBJ databases">
        <title>Genome sequence analysis of &gt;100 Bacillus licheniformis strains suggests intrinsic resistance to this species.</title>
        <authorList>
            <person name="Wels M."/>
            <person name="Siezen R.J."/>
            <person name="Johansen E."/>
            <person name="Stuer-Lauridsen B."/>
            <person name="Bjerre K."/>
            <person name="Nielsen B.K.K."/>
        </authorList>
    </citation>
    <scope>NUCLEOTIDE SEQUENCE [LARGE SCALE GENOMIC DNA]</scope>
    <source>
        <strain evidence="9 10">BAC-16736</strain>
    </source>
</reference>
<dbReference type="EMBL" id="CP065647">
    <property type="protein sequence ID" value="QPR74440.1"/>
    <property type="molecule type" value="Genomic_DNA"/>
</dbReference>
<keyword evidence="4 6" id="KW-0378">Hydrolase</keyword>
<evidence type="ECO:0000256" key="1">
    <source>
        <dbReference type="ARBA" id="ARBA00001946"/>
    </source>
</evidence>
<name>A0A1Y0YV16_BACLI</name>
<dbReference type="GO" id="GO:0046872">
    <property type="term" value="F:metal ion binding"/>
    <property type="evidence" value="ECO:0007669"/>
    <property type="project" value="UniProtKB-KW"/>
</dbReference>
<evidence type="ECO:0000256" key="4">
    <source>
        <dbReference type="ARBA" id="ARBA00022801"/>
    </source>
</evidence>
<protein>
    <submittedName>
        <fullName evidence="8">Nucleoside triphosphatase YtkD</fullName>
    </submittedName>
    <submittedName>
        <fullName evidence="9">Putative 8-oxo-dGTP diphosphatase YtkD</fullName>
    </submittedName>
</protein>
<dbReference type="CDD" id="cd04665">
    <property type="entry name" value="NUDIX_RppH"/>
    <property type="match status" value="1"/>
</dbReference>
<dbReference type="InterPro" id="IPR015797">
    <property type="entry name" value="NUDIX_hydrolase-like_dom_sf"/>
</dbReference>
<dbReference type="InterPro" id="IPR020084">
    <property type="entry name" value="NUDIX_hydrolase_CS"/>
</dbReference>
<evidence type="ECO:0000256" key="2">
    <source>
        <dbReference type="ARBA" id="ARBA00005582"/>
    </source>
</evidence>
<comment type="similarity">
    <text evidence="2 6">Belongs to the Nudix hydrolase family.</text>
</comment>
<organism evidence="9 10">
    <name type="scientific">Bacillus licheniformis</name>
    <dbReference type="NCBI Taxonomy" id="1402"/>
    <lineage>
        <taxon>Bacteria</taxon>
        <taxon>Bacillati</taxon>
        <taxon>Bacillota</taxon>
        <taxon>Bacilli</taxon>
        <taxon>Bacillales</taxon>
        <taxon>Bacillaceae</taxon>
        <taxon>Bacillus</taxon>
    </lineage>
</organism>
<dbReference type="Proteomes" id="UP000595038">
    <property type="component" value="Chromosome"/>
</dbReference>
<dbReference type="Gene3D" id="3.90.79.10">
    <property type="entry name" value="Nucleoside Triphosphate Pyrophosphohydrolase"/>
    <property type="match status" value="1"/>
</dbReference>
<evidence type="ECO:0000313" key="10">
    <source>
        <dbReference type="Proteomes" id="UP000435910"/>
    </source>
</evidence>
<dbReference type="GO" id="GO:0016818">
    <property type="term" value="F:hydrolase activity, acting on acid anhydrides, in phosphorus-containing anhydrides"/>
    <property type="evidence" value="ECO:0007669"/>
    <property type="project" value="TreeGrafter"/>
</dbReference>
<proteinExistence type="inferred from homology"/>
<evidence type="ECO:0000313" key="9">
    <source>
        <dbReference type="EMBL" id="TWL34267.1"/>
    </source>
</evidence>
<dbReference type="PANTHER" id="PTHR43758:SF8">
    <property type="entry name" value="8-OXO-DGTP DIPHOSPHATASE YTKD-RELATED"/>
    <property type="match status" value="1"/>
</dbReference>
<dbReference type="PRINTS" id="PR00502">
    <property type="entry name" value="NUDIXFAMILY"/>
</dbReference>
<dbReference type="OMA" id="WVICRYG"/>
<evidence type="ECO:0000256" key="6">
    <source>
        <dbReference type="RuleBase" id="RU003476"/>
    </source>
</evidence>
<dbReference type="NCBIfam" id="TIGR02705">
    <property type="entry name" value="nudix_YtkD"/>
    <property type="match status" value="1"/>
</dbReference>
<dbReference type="InterPro" id="IPR020476">
    <property type="entry name" value="Nudix_hydrolase"/>
</dbReference>
<evidence type="ECO:0000256" key="5">
    <source>
        <dbReference type="ARBA" id="ARBA00022842"/>
    </source>
</evidence>
<gene>
    <name evidence="8" type="primary">ytkD</name>
    <name evidence="9" type="ORF">CHCC16736_2047</name>
    <name evidence="8" type="ORF">I6G80_09405</name>
</gene>
<dbReference type="PROSITE" id="PS00893">
    <property type="entry name" value="NUDIX_BOX"/>
    <property type="match status" value="1"/>
</dbReference>
<dbReference type="InterPro" id="IPR014078">
    <property type="entry name" value="Nudix_YtkD"/>
</dbReference>
<dbReference type="GeneID" id="92860206"/>
<dbReference type="GO" id="GO:0005737">
    <property type="term" value="C:cytoplasm"/>
    <property type="evidence" value="ECO:0007669"/>
    <property type="project" value="TreeGrafter"/>
</dbReference>